<keyword evidence="3" id="KW-1185">Reference proteome</keyword>
<evidence type="ECO:0000256" key="1">
    <source>
        <dbReference type="SAM" id="MobiDB-lite"/>
    </source>
</evidence>
<dbReference type="AlphaFoldDB" id="A0A7I8D0Q6"/>
<gene>
    <name evidence="2" type="ORF">C12CBH8_09960</name>
</gene>
<evidence type="ECO:0000313" key="3">
    <source>
        <dbReference type="Proteomes" id="UP000593890"/>
    </source>
</evidence>
<reference evidence="3" key="1">
    <citation type="submission" date="2020-07" db="EMBL/GenBank/DDBJ databases">
        <title>Complete genome sequencing of Clostridia bacterium strain 12CBH8.</title>
        <authorList>
            <person name="Sakamoto M."/>
            <person name="Murakami T."/>
            <person name="Mori H."/>
        </authorList>
    </citation>
    <scope>NUCLEOTIDE SEQUENCE [LARGE SCALE GENOMIC DNA]</scope>
    <source>
        <strain evidence="3">12CBH8</strain>
    </source>
</reference>
<dbReference type="Proteomes" id="UP000593890">
    <property type="component" value="Chromosome"/>
</dbReference>
<dbReference type="EMBL" id="AP023321">
    <property type="protein sequence ID" value="BCI60357.1"/>
    <property type="molecule type" value="Genomic_DNA"/>
</dbReference>
<evidence type="ECO:0008006" key="4">
    <source>
        <dbReference type="Google" id="ProtNLM"/>
    </source>
</evidence>
<protein>
    <recommendedName>
        <fullName evidence="4">Nucleotide exchange factor GrpE</fullName>
    </recommendedName>
</protein>
<accession>A0A7I8D0Q6</accession>
<organism evidence="2 3">
    <name type="scientific">Solibaculum mannosilyticum</name>
    <dbReference type="NCBI Taxonomy" id="2780922"/>
    <lineage>
        <taxon>Bacteria</taxon>
        <taxon>Bacillati</taxon>
        <taxon>Bacillota</taxon>
        <taxon>Clostridia</taxon>
        <taxon>Eubacteriales</taxon>
        <taxon>Oscillospiraceae</taxon>
        <taxon>Solibaculum</taxon>
    </lineage>
</organism>
<feature type="region of interest" description="Disordered" evidence="1">
    <location>
        <begin position="1"/>
        <end position="64"/>
    </location>
</feature>
<dbReference type="RefSeq" id="WP_215533695.1">
    <property type="nucleotide sequence ID" value="NZ_AP023321.1"/>
</dbReference>
<name>A0A7I8D0Q6_9FIRM</name>
<feature type="region of interest" description="Disordered" evidence="1">
    <location>
        <begin position="311"/>
        <end position="336"/>
    </location>
</feature>
<sequence>MAMDKKLKKDMMHASSGNDVPDKDASPDPIFCEKEEEVIPNPDGQSFDPMPPMPSFAQGPGWDQTKVKDAPAEDNAFMDELSSMLQDVQNQIYRVNQSVEDLNQRLLKQDQSLSQSIDEIQRSLQSRTKMQTEKETISPEQLQSFGAMLQAVAEKQDRNDRQIAQTLRENANFQIQVRQGMQHDLDELKAQSNGEQFNPILKEIATLYVEYHSLLEEQLESRVSKNLMAMFEQMADLLADYEAEVCRTPVGEVRQTRICKVVKKIPTGDKKLHNTVANSRKPGVVRGRTVLYPEFVDVYVYDSALEPIEAQDNEPEETFPVVPEPVISESQQEEDC</sequence>
<evidence type="ECO:0000313" key="2">
    <source>
        <dbReference type="EMBL" id="BCI60357.1"/>
    </source>
</evidence>
<feature type="compositionally biased region" description="Basic and acidic residues" evidence="1">
    <location>
        <begin position="1"/>
        <end position="12"/>
    </location>
</feature>
<proteinExistence type="predicted"/>
<dbReference type="KEGG" id="sman:C12CBH8_09960"/>